<dbReference type="AlphaFoldDB" id="A0A914WH94"/>
<feature type="chain" id="PRO_5037435288" evidence="2">
    <location>
        <begin position="19"/>
        <end position="141"/>
    </location>
</feature>
<name>A0A914WH94_9BILA</name>
<keyword evidence="3" id="KW-1185">Reference proteome</keyword>
<evidence type="ECO:0000256" key="1">
    <source>
        <dbReference type="SAM" id="Phobius"/>
    </source>
</evidence>
<feature type="transmembrane region" description="Helical" evidence="1">
    <location>
        <begin position="70"/>
        <end position="101"/>
    </location>
</feature>
<evidence type="ECO:0000313" key="3">
    <source>
        <dbReference type="Proteomes" id="UP000887566"/>
    </source>
</evidence>
<protein>
    <submittedName>
        <fullName evidence="4">Uncharacterized protein</fullName>
    </submittedName>
</protein>
<keyword evidence="2" id="KW-0732">Signal</keyword>
<evidence type="ECO:0000256" key="2">
    <source>
        <dbReference type="SAM" id="SignalP"/>
    </source>
</evidence>
<keyword evidence="1" id="KW-1133">Transmembrane helix</keyword>
<reference evidence="4" key="1">
    <citation type="submission" date="2022-11" db="UniProtKB">
        <authorList>
            <consortium name="WormBaseParasite"/>
        </authorList>
    </citation>
    <scope>IDENTIFICATION</scope>
</reference>
<keyword evidence="1" id="KW-0812">Transmembrane</keyword>
<sequence>MRPLLLALLLCLLSVCCADQCNGNVGKKYLLPNTCQDACDSVNEISCICHSVDIEWVCRYDKIVDTIATWVVIVIIVGVLLVVSPCICCCIGICCCGWFGIRASKRRPAQQVVYSQPVYAQAPPSVTINTTTPAYGHTMQQ</sequence>
<keyword evidence="1" id="KW-0472">Membrane</keyword>
<proteinExistence type="predicted"/>
<accession>A0A914WH94</accession>
<organism evidence="3 4">
    <name type="scientific">Plectus sambesii</name>
    <dbReference type="NCBI Taxonomy" id="2011161"/>
    <lineage>
        <taxon>Eukaryota</taxon>
        <taxon>Metazoa</taxon>
        <taxon>Ecdysozoa</taxon>
        <taxon>Nematoda</taxon>
        <taxon>Chromadorea</taxon>
        <taxon>Plectida</taxon>
        <taxon>Plectina</taxon>
        <taxon>Plectoidea</taxon>
        <taxon>Plectidae</taxon>
        <taxon>Plectus</taxon>
    </lineage>
</organism>
<dbReference type="Proteomes" id="UP000887566">
    <property type="component" value="Unplaced"/>
</dbReference>
<evidence type="ECO:0000313" key="4">
    <source>
        <dbReference type="WBParaSite" id="PSAMB.scaffold4003size16059.g23305.t1"/>
    </source>
</evidence>
<feature type="signal peptide" evidence="2">
    <location>
        <begin position="1"/>
        <end position="18"/>
    </location>
</feature>
<dbReference type="WBParaSite" id="PSAMB.scaffold4003size16059.g23305.t1">
    <property type="protein sequence ID" value="PSAMB.scaffold4003size16059.g23305.t1"/>
    <property type="gene ID" value="PSAMB.scaffold4003size16059.g23305"/>
</dbReference>